<dbReference type="Proteomes" id="UP001205603">
    <property type="component" value="Unassembled WGS sequence"/>
</dbReference>
<keyword evidence="4" id="KW-1185">Reference proteome</keyword>
<dbReference type="Gene3D" id="3.30.930.10">
    <property type="entry name" value="Bira Bifunctional Protein, Domain 2"/>
    <property type="match status" value="1"/>
</dbReference>
<feature type="domain" description="BPL/LPL catalytic" evidence="2">
    <location>
        <begin position="1"/>
        <end position="176"/>
    </location>
</feature>
<keyword evidence="1 3" id="KW-0436">Ligase</keyword>
<evidence type="ECO:0000259" key="2">
    <source>
        <dbReference type="PROSITE" id="PS51733"/>
    </source>
</evidence>
<gene>
    <name evidence="3" type="ORF">NMU02_11650</name>
</gene>
<proteinExistence type="predicted"/>
<dbReference type="GO" id="GO:0004077">
    <property type="term" value="F:biotin--[biotin carboxyl-carrier protein] ligase activity"/>
    <property type="evidence" value="ECO:0007669"/>
    <property type="project" value="UniProtKB-EC"/>
</dbReference>
<sequence>MIIRLPETDSTNNYLRKLCNNETPEEGTVVWAEYQNAGKGQRGNSWESEAGENITFSLLLFPEQIPAHHQFVLSQIISLGIIDILKRFDTNFSIKWPNDIYWKDRKIAGILIENDLTGNMISQSITGIGINVNQKRFKSDAPNPVSLFQITGERYDREGLLADILDAIAQRYFSYSDSERITLNQEYLSSLYRNEGYHDFISETKKFKARIAGVDENGHILLETSRGEIQAYAFKEVAYVL</sequence>
<dbReference type="InterPro" id="IPR045864">
    <property type="entry name" value="aa-tRNA-synth_II/BPL/LPL"/>
</dbReference>
<dbReference type="NCBIfam" id="TIGR00121">
    <property type="entry name" value="birA_ligase"/>
    <property type="match status" value="1"/>
</dbReference>
<dbReference type="PROSITE" id="PS51733">
    <property type="entry name" value="BPL_LPL_CATALYTIC"/>
    <property type="match status" value="1"/>
</dbReference>
<dbReference type="InterPro" id="IPR004408">
    <property type="entry name" value="Biotin_CoA_COase_ligase"/>
</dbReference>
<protein>
    <submittedName>
        <fullName evidence="3">Biotin--[acetyl-CoA-carboxylase] ligase</fullName>
        <ecNumber evidence="3">6.3.4.15</ecNumber>
    </submittedName>
</protein>
<dbReference type="RefSeq" id="WP_255028099.1">
    <property type="nucleotide sequence ID" value="NZ_JANDHW010000013.1"/>
</dbReference>
<dbReference type="CDD" id="cd16442">
    <property type="entry name" value="BPL"/>
    <property type="match status" value="1"/>
</dbReference>
<dbReference type="PANTHER" id="PTHR12835:SF5">
    <property type="entry name" value="BIOTIN--PROTEIN LIGASE"/>
    <property type="match status" value="1"/>
</dbReference>
<reference evidence="3 4" key="1">
    <citation type="submission" date="2022-07" db="EMBL/GenBank/DDBJ databases">
        <title>Fecal culturing of patients with breast cancer.</title>
        <authorList>
            <person name="Teng N.M.Y."/>
            <person name="Kiu R."/>
            <person name="Evans R."/>
            <person name="Baker D.J."/>
            <person name="Zenner C."/>
            <person name="Robinson S.D."/>
            <person name="Hall L.J."/>
        </authorList>
    </citation>
    <scope>NUCLEOTIDE SEQUENCE [LARGE SCALE GENOMIC DNA]</scope>
    <source>
        <strain evidence="3 4">LH1063</strain>
    </source>
</reference>
<evidence type="ECO:0000313" key="4">
    <source>
        <dbReference type="Proteomes" id="UP001205603"/>
    </source>
</evidence>
<organism evidence="3 4">
    <name type="scientific">Coprobacter tertius</name>
    <dbReference type="NCBI Taxonomy" id="2944915"/>
    <lineage>
        <taxon>Bacteria</taxon>
        <taxon>Pseudomonadati</taxon>
        <taxon>Bacteroidota</taxon>
        <taxon>Bacteroidia</taxon>
        <taxon>Bacteroidales</taxon>
        <taxon>Barnesiellaceae</taxon>
        <taxon>Coprobacter</taxon>
    </lineage>
</organism>
<dbReference type="SUPFAM" id="SSF55681">
    <property type="entry name" value="Class II aaRS and biotin synthetases"/>
    <property type="match status" value="1"/>
</dbReference>
<dbReference type="InterPro" id="IPR004143">
    <property type="entry name" value="BPL_LPL_catalytic"/>
</dbReference>
<evidence type="ECO:0000256" key="1">
    <source>
        <dbReference type="ARBA" id="ARBA00022598"/>
    </source>
</evidence>
<dbReference type="Pfam" id="PF03099">
    <property type="entry name" value="BPL_LplA_LipB"/>
    <property type="match status" value="1"/>
</dbReference>
<dbReference type="PANTHER" id="PTHR12835">
    <property type="entry name" value="BIOTIN PROTEIN LIGASE"/>
    <property type="match status" value="1"/>
</dbReference>
<dbReference type="EC" id="6.3.4.15" evidence="3"/>
<evidence type="ECO:0000313" key="3">
    <source>
        <dbReference type="EMBL" id="MCP9612746.1"/>
    </source>
</evidence>
<dbReference type="EMBL" id="JANDHW010000013">
    <property type="protein sequence ID" value="MCP9612746.1"/>
    <property type="molecule type" value="Genomic_DNA"/>
</dbReference>
<comment type="caution">
    <text evidence="3">The sequence shown here is derived from an EMBL/GenBank/DDBJ whole genome shotgun (WGS) entry which is preliminary data.</text>
</comment>
<name>A0ABT1MLI0_9BACT</name>
<accession>A0ABT1MLI0</accession>